<dbReference type="RefSeq" id="WP_265722525.1">
    <property type="nucleotide sequence ID" value="NZ_JAPIVK010000024.1"/>
</dbReference>
<reference evidence="2" key="1">
    <citation type="journal article" date="2019" name="Int. J. Syst. Evol. Microbiol.">
        <title>The Global Catalogue of Microorganisms (GCM) 10K type strain sequencing project: providing services to taxonomists for standard genome sequencing and annotation.</title>
        <authorList>
            <consortium name="The Broad Institute Genomics Platform"/>
            <consortium name="The Broad Institute Genome Sequencing Center for Infectious Disease"/>
            <person name="Wu L."/>
            <person name="Ma J."/>
        </authorList>
    </citation>
    <scope>NUCLEOTIDE SEQUENCE [LARGE SCALE GENOMIC DNA]</scope>
    <source>
        <strain evidence="2">KCTC 12848</strain>
    </source>
</reference>
<keyword evidence="2" id="KW-1185">Reference proteome</keyword>
<comment type="caution">
    <text evidence="1">The sequence shown here is derived from an EMBL/GenBank/DDBJ whole genome shotgun (WGS) entry which is preliminary data.</text>
</comment>
<accession>A0ABW5EAD5</accession>
<gene>
    <name evidence="1" type="ORF">ACFSKX_08020</name>
</gene>
<proteinExistence type="predicted"/>
<dbReference type="Proteomes" id="UP001597425">
    <property type="component" value="Unassembled WGS sequence"/>
</dbReference>
<protein>
    <submittedName>
        <fullName evidence="1">Uncharacterized protein</fullName>
    </submittedName>
</protein>
<evidence type="ECO:0000313" key="2">
    <source>
        <dbReference type="Proteomes" id="UP001597425"/>
    </source>
</evidence>
<dbReference type="EMBL" id="JBHUJD010000008">
    <property type="protein sequence ID" value="MFD2310367.1"/>
    <property type="molecule type" value="Genomic_DNA"/>
</dbReference>
<organism evidence="1 2">
    <name type="scientific">Microbulbifer halophilus</name>
    <dbReference type="NCBI Taxonomy" id="453963"/>
    <lineage>
        <taxon>Bacteria</taxon>
        <taxon>Pseudomonadati</taxon>
        <taxon>Pseudomonadota</taxon>
        <taxon>Gammaproteobacteria</taxon>
        <taxon>Cellvibrionales</taxon>
        <taxon>Microbulbiferaceae</taxon>
        <taxon>Microbulbifer</taxon>
    </lineage>
</organism>
<sequence length="108" mass="12191">MDPITEAEKSEFRELLAVIFGDQALQWNINIKVLELFGQLMQSSESCSRYMDLVPRPFVAGSVIQWAKKQARSAIIRHLKNGGEHYLICLRAAGLGRKTEFHMASQGL</sequence>
<evidence type="ECO:0000313" key="1">
    <source>
        <dbReference type="EMBL" id="MFD2310367.1"/>
    </source>
</evidence>
<name>A0ABW5EAD5_9GAMM</name>